<comment type="caution">
    <text evidence="1">The sequence shown here is derived from an EMBL/GenBank/DDBJ whole genome shotgun (WGS) entry which is preliminary data.</text>
</comment>
<protein>
    <submittedName>
        <fullName evidence="1">Uncharacterized protein</fullName>
    </submittedName>
</protein>
<name>A0A166VGV8_9GAMM</name>
<reference evidence="1 2" key="1">
    <citation type="submission" date="2013-07" db="EMBL/GenBank/DDBJ databases">
        <title>Comparative Genomic and Metabolomic Analysis of Twelve Strains of Pseudoalteromonas luteoviolacea.</title>
        <authorList>
            <person name="Vynne N.G."/>
            <person name="Mansson M."/>
            <person name="Gram L."/>
        </authorList>
    </citation>
    <scope>NUCLEOTIDE SEQUENCE [LARGE SCALE GENOMIC DNA]</scope>
    <source>
        <strain evidence="1 2">DSM 6061</strain>
    </source>
</reference>
<dbReference type="EMBL" id="AUYB01000128">
    <property type="protein sequence ID" value="KZN32716.1"/>
    <property type="molecule type" value="Genomic_DNA"/>
</dbReference>
<evidence type="ECO:0000313" key="2">
    <source>
        <dbReference type="Proteomes" id="UP000076643"/>
    </source>
</evidence>
<dbReference type="AlphaFoldDB" id="A0A166VGV8"/>
<dbReference type="PATRIC" id="fig|1365250.3.peg.4099"/>
<accession>A0A166VGV8</accession>
<gene>
    <name evidence="1" type="ORF">N475_21350</name>
</gene>
<keyword evidence="2" id="KW-1185">Reference proteome</keyword>
<organism evidence="1 2">
    <name type="scientific">Pseudoalteromonas luteoviolacea DSM 6061</name>
    <dbReference type="NCBI Taxonomy" id="1365250"/>
    <lineage>
        <taxon>Bacteria</taxon>
        <taxon>Pseudomonadati</taxon>
        <taxon>Pseudomonadota</taxon>
        <taxon>Gammaproteobacteria</taxon>
        <taxon>Alteromonadales</taxon>
        <taxon>Pseudoalteromonadaceae</taxon>
        <taxon>Pseudoalteromonas</taxon>
    </lineage>
</organism>
<proteinExistence type="predicted"/>
<evidence type="ECO:0000313" key="1">
    <source>
        <dbReference type="EMBL" id="KZN32716.1"/>
    </source>
</evidence>
<dbReference type="Proteomes" id="UP000076643">
    <property type="component" value="Unassembled WGS sequence"/>
</dbReference>
<sequence>MTKVDNSKIVAQILILVVFAHRYFKLACRIGKLLQFSASNVNKR</sequence>